<proteinExistence type="predicted"/>
<feature type="domain" description="Sortilin N-terminal" evidence="3">
    <location>
        <begin position="141"/>
        <end position="361"/>
    </location>
</feature>
<comment type="caution">
    <text evidence="4">The sequence shown here is derived from an EMBL/GenBank/DDBJ whole genome shotgun (WGS) entry which is preliminary data.</text>
</comment>
<name>A0A8S3ZSR3_9EUPU</name>
<protein>
    <recommendedName>
        <fullName evidence="3">Sortilin N-terminal domain-containing protein</fullName>
    </recommendedName>
</protein>
<accession>A0A8S3ZSR3</accession>
<dbReference type="GO" id="GO:0005829">
    <property type="term" value="C:cytosol"/>
    <property type="evidence" value="ECO:0007669"/>
    <property type="project" value="GOC"/>
</dbReference>
<reference evidence="4" key="1">
    <citation type="submission" date="2021-04" db="EMBL/GenBank/DDBJ databases">
        <authorList>
            <consortium name="Molecular Ecology Group"/>
        </authorList>
    </citation>
    <scope>NUCLEOTIDE SEQUENCE</scope>
</reference>
<feature type="transmembrane region" description="Helical" evidence="2">
    <location>
        <begin position="6"/>
        <end position="25"/>
    </location>
</feature>
<dbReference type="GO" id="GO:0016050">
    <property type="term" value="P:vesicle organization"/>
    <property type="evidence" value="ECO:0007669"/>
    <property type="project" value="TreeGrafter"/>
</dbReference>
<dbReference type="InterPro" id="IPR015943">
    <property type="entry name" value="WD40/YVTN_repeat-like_dom_sf"/>
</dbReference>
<dbReference type="GO" id="GO:0006895">
    <property type="term" value="P:Golgi to endosome transport"/>
    <property type="evidence" value="ECO:0007669"/>
    <property type="project" value="TreeGrafter"/>
</dbReference>
<evidence type="ECO:0000256" key="2">
    <source>
        <dbReference type="SAM" id="Phobius"/>
    </source>
</evidence>
<keyword evidence="5" id="KW-1185">Reference proteome</keyword>
<dbReference type="EMBL" id="CAJHNH020003957">
    <property type="protein sequence ID" value="CAG5130316.1"/>
    <property type="molecule type" value="Genomic_DNA"/>
</dbReference>
<organism evidence="4 5">
    <name type="scientific">Candidula unifasciata</name>
    <dbReference type="NCBI Taxonomy" id="100452"/>
    <lineage>
        <taxon>Eukaryota</taxon>
        <taxon>Metazoa</taxon>
        <taxon>Spiralia</taxon>
        <taxon>Lophotrochozoa</taxon>
        <taxon>Mollusca</taxon>
        <taxon>Gastropoda</taxon>
        <taxon>Heterobranchia</taxon>
        <taxon>Euthyneura</taxon>
        <taxon>Panpulmonata</taxon>
        <taxon>Eupulmonata</taxon>
        <taxon>Stylommatophora</taxon>
        <taxon>Helicina</taxon>
        <taxon>Helicoidea</taxon>
        <taxon>Geomitridae</taxon>
        <taxon>Candidula</taxon>
    </lineage>
</organism>
<dbReference type="SUPFAM" id="SSF110296">
    <property type="entry name" value="Oligoxyloglucan reducing end-specific cellobiohydrolase"/>
    <property type="match status" value="1"/>
</dbReference>
<keyword evidence="1" id="KW-0677">Repeat</keyword>
<dbReference type="PANTHER" id="PTHR12106">
    <property type="entry name" value="SORTILIN RELATED"/>
    <property type="match status" value="1"/>
</dbReference>
<dbReference type="Gene3D" id="2.130.10.10">
    <property type="entry name" value="YVTN repeat-like/Quinoprotein amine dehydrogenase"/>
    <property type="match status" value="1"/>
</dbReference>
<evidence type="ECO:0000259" key="3">
    <source>
        <dbReference type="Pfam" id="PF15902"/>
    </source>
</evidence>
<dbReference type="InterPro" id="IPR031778">
    <property type="entry name" value="Sortilin_N"/>
</dbReference>
<dbReference type="InterPro" id="IPR050310">
    <property type="entry name" value="VPS10-sortilin"/>
</dbReference>
<sequence length="367" mass="42304">MELFPTNVVVLCISYILLYLTALVIPVNSSSASRYVHTFKRSPFDAEESFIPLMNENRRRRDADVTETESEKKDPVCENQKTFFSTVREKLKNGTRLEETHMFANETKYNLALAWAGQNDAGILLVLTTKELDVFQIPESTLWRSKDHGRNWEDWSSHVDNKVFRKDDGLQRNPHNPSKVYLVSYEHFIYVTENGGESWTKSDLTSEAGTSLSVDEQLEFHPEPQFEDYVAVISNDRKLYVTYNNFLTNAETIKSGVHTVRWGTAESQTEKCLYVTTGDFTNPLIQIGPQMMDLERYNSTTKNWKTILRRVVLFNVQDKFIYASIFKSERPKTQASRHCDDERLMMISSDGGETWGEAQLPTLTGDR</sequence>
<dbReference type="OrthoDB" id="443634at2759"/>
<keyword evidence="2" id="KW-1133">Transmembrane helix</keyword>
<gene>
    <name evidence="4" type="ORF">CUNI_LOCUS15874</name>
</gene>
<keyword evidence="2" id="KW-0812">Transmembrane</keyword>
<dbReference type="GO" id="GO:0006897">
    <property type="term" value="P:endocytosis"/>
    <property type="evidence" value="ECO:0007669"/>
    <property type="project" value="TreeGrafter"/>
</dbReference>
<dbReference type="AlphaFoldDB" id="A0A8S3ZSR3"/>
<evidence type="ECO:0000313" key="5">
    <source>
        <dbReference type="Proteomes" id="UP000678393"/>
    </source>
</evidence>
<dbReference type="GO" id="GO:0005794">
    <property type="term" value="C:Golgi apparatus"/>
    <property type="evidence" value="ECO:0007669"/>
    <property type="project" value="TreeGrafter"/>
</dbReference>
<evidence type="ECO:0000313" key="4">
    <source>
        <dbReference type="EMBL" id="CAG5130316.1"/>
    </source>
</evidence>
<dbReference type="Proteomes" id="UP000678393">
    <property type="component" value="Unassembled WGS sequence"/>
</dbReference>
<dbReference type="PANTHER" id="PTHR12106:SF23">
    <property type="entry name" value="SORTILIN"/>
    <property type="match status" value="1"/>
</dbReference>
<feature type="non-terminal residue" evidence="4">
    <location>
        <position position="367"/>
    </location>
</feature>
<evidence type="ECO:0000256" key="1">
    <source>
        <dbReference type="ARBA" id="ARBA00022737"/>
    </source>
</evidence>
<keyword evidence="2" id="KW-0472">Membrane</keyword>
<dbReference type="Pfam" id="PF15902">
    <property type="entry name" value="Sortilin-Vps10"/>
    <property type="match status" value="1"/>
</dbReference>
<dbReference type="GO" id="GO:0016020">
    <property type="term" value="C:membrane"/>
    <property type="evidence" value="ECO:0007669"/>
    <property type="project" value="TreeGrafter"/>
</dbReference>